<sequence length="190" mass="22492">MPRKYKRRHLTCMEFPDQHWKTMLMQQTRHARYLATGTSNVRHRMMVEKEEAELELEAFVVVNYAYQQGKKQLTRQFVGVVTEVGLGMWKRNFYVRMETVPHTADRCRTVTYFQIAHHIGEPNYALCICEELCRVLGWLFNDTVSTTRLFSVDEIVDNEMIFGDMRPRIRHRLPCIHITVGENLGKNPTR</sequence>
<organism evidence="1 2">
    <name type="scientific">Periplaneta americana</name>
    <name type="common">American cockroach</name>
    <name type="synonym">Blatta americana</name>
    <dbReference type="NCBI Taxonomy" id="6978"/>
    <lineage>
        <taxon>Eukaryota</taxon>
        <taxon>Metazoa</taxon>
        <taxon>Ecdysozoa</taxon>
        <taxon>Arthropoda</taxon>
        <taxon>Hexapoda</taxon>
        <taxon>Insecta</taxon>
        <taxon>Pterygota</taxon>
        <taxon>Neoptera</taxon>
        <taxon>Polyneoptera</taxon>
        <taxon>Dictyoptera</taxon>
        <taxon>Blattodea</taxon>
        <taxon>Blattoidea</taxon>
        <taxon>Blattidae</taxon>
        <taxon>Blattinae</taxon>
        <taxon>Periplaneta</taxon>
    </lineage>
</organism>
<evidence type="ECO:0000313" key="1">
    <source>
        <dbReference type="EMBL" id="KAJ4438659.1"/>
    </source>
</evidence>
<protein>
    <submittedName>
        <fullName evidence="1">Uncharacterized protein</fullName>
    </submittedName>
</protein>
<comment type="caution">
    <text evidence="1">The sequence shown here is derived from an EMBL/GenBank/DDBJ whole genome shotgun (WGS) entry which is preliminary data.</text>
</comment>
<dbReference type="Proteomes" id="UP001148838">
    <property type="component" value="Unassembled WGS sequence"/>
</dbReference>
<accession>A0ABQ8SWQ1</accession>
<gene>
    <name evidence="1" type="ORF">ANN_14606</name>
</gene>
<name>A0ABQ8SWQ1_PERAM</name>
<evidence type="ECO:0000313" key="2">
    <source>
        <dbReference type="Proteomes" id="UP001148838"/>
    </source>
</evidence>
<dbReference type="EMBL" id="JAJSOF020000019">
    <property type="protein sequence ID" value="KAJ4438659.1"/>
    <property type="molecule type" value="Genomic_DNA"/>
</dbReference>
<proteinExistence type="predicted"/>
<keyword evidence="2" id="KW-1185">Reference proteome</keyword>
<reference evidence="1 2" key="1">
    <citation type="journal article" date="2022" name="Allergy">
        <title>Genome assembly and annotation of Periplaneta americana reveal a comprehensive cockroach allergen profile.</title>
        <authorList>
            <person name="Wang L."/>
            <person name="Xiong Q."/>
            <person name="Saelim N."/>
            <person name="Wang L."/>
            <person name="Nong W."/>
            <person name="Wan A.T."/>
            <person name="Shi M."/>
            <person name="Liu X."/>
            <person name="Cao Q."/>
            <person name="Hui J.H.L."/>
            <person name="Sookrung N."/>
            <person name="Leung T.F."/>
            <person name="Tungtrongchitr A."/>
            <person name="Tsui S.K.W."/>
        </authorList>
    </citation>
    <scope>NUCLEOTIDE SEQUENCE [LARGE SCALE GENOMIC DNA]</scope>
    <source>
        <strain evidence="1">PWHHKU_190912</strain>
    </source>
</reference>